<feature type="region of interest" description="Disordered" evidence="1">
    <location>
        <begin position="193"/>
        <end position="231"/>
    </location>
</feature>
<comment type="caution">
    <text evidence="2">The sequence shown here is derived from an EMBL/GenBank/DDBJ whole genome shotgun (WGS) entry which is preliminary data.</text>
</comment>
<feature type="region of interest" description="Disordered" evidence="1">
    <location>
        <begin position="1"/>
        <end position="47"/>
    </location>
</feature>
<organism evidence="2 3">
    <name type="scientific">Pseudallescheria apiosperma</name>
    <name type="common">Scedosporium apiospermum</name>
    <dbReference type="NCBI Taxonomy" id="563466"/>
    <lineage>
        <taxon>Eukaryota</taxon>
        <taxon>Fungi</taxon>
        <taxon>Dikarya</taxon>
        <taxon>Ascomycota</taxon>
        <taxon>Pezizomycotina</taxon>
        <taxon>Sordariomycetes</taxon>
        <taxon>Hypocreomycetidae</taxon>
        <taxon>Microascales</taxon>
        <taxon>Microascaceae</taxon>
        <taxon>Scedosporium</taxon>
    </lineage>
</organism>
<gene>
    <name evidence="2" type="ORF">SAPIO_CDS6679</name>
</gene>
<keyword evidence="3" id="KW-1185">Reference proteome</keyword>
<feature type="region of interest" description="Disordered" evidence="1">
    <location>
        <begin position="138"/>
        <end position="171"/>
    </location>
</feature>
<proteinExistence type="predicted"/>
<sequence>MPPIPLPPSPKPKDKRHRCRPKGSRPVAVLPTIPEGDASSSHPPQEAKQVRWAANLCIVREYPLDLAPGTLLKRVPPRDQTAYRIYVGRERAAAERRMATYPVLPVQEEDRGEWNERVPQGARQGTWSARTFEEILQGSEQGQREVGGWEGEKDMLSGGRQHRGGGSGGGGWGRRLLNRLVLPLSCFPFQRGGDAEKRRRRVLTKKPRRSGETDTMSATPGEGLTGTSAPFPALAATPGISPSDDRYLCEKEKRIDQRRGAGPASNSTIPGSSYARPIALSDSNSSESESEYEFVDLPRVSTKNSREPPRQGDFEPEPEYGQTVHLDHRARPLPSLHTAKPLHLHLPIGLNPRNIFNPYSLTDNDTHLAALTHSRNLLNQQPRSDDPQHLSPAAAHTTNYNPPPPTTTHHHAPSGVPPCPSHHPIPRVLNHPRTHNFGAVVAPCAGPSLAAWGNSSPGTPSPSLASLSSALWRIRLFGRVRALLGVRIV</sequence>
<feature type="compositionally biased region" description="Basic and acidic residues" evidence="1">
    <location>
        <begin position="304"/>
        <end position="313"/>
    </location>
</feature>
<feature type="region of interest" description="Disordered" evidence="1">
    <location>
        <begin position="379"/>
        <end position="431"/>
    </location>
</feature>
<dbReference type="VEuPathDB" id="FungiDB:SAPIO_CDS6679"/>
<accession>A0A084G3F7</accession>
<evidence type="ECO:0000256" key="1">
    <source>
        <dbReference type="SAM" id="MobiDB-lite"/>
    </source>
</evidence>
<feature type="compositionally biased region" description="Basic residues" evidence="1">
    <location>
        <begin position="13"/>
        <end position="23"/>
    </location>
</feature>
<name>A0A084G3F7_PSEDA</name>
<protein>
    <submittedName>
        <fullName evidence="2">Uncharacterized protein</fullName>
    </submittedName>
</protein>
<feature type="region of interest" description="Disordered" evidence="1">
    <location>
        <begin position="253"/>
        <end position="320"/>
    </location>
</feature>
<evidence type="ECO:0000313" key="3">
    <source>
        <dbReference type="Proteomes" id="UP000028545"/>
    </source>
</evidence>
<evidence type="ECO:0000313" key="2">
    <source>
        <dbReference type="EMBL" id="KEZ41869.1"/>
    </source>
</evidence>
<dbReference type="GeneID" id="27725751"/>
<dbReference type="AlphaFoldDB" id="A0A084G3F7"/>
<dbReference type="HOGENOM" id="CLU_557957_0_0_1"/>
<feature type="compositionally biased region" description="Basic residues" evidence="1">
    <location>
        <begin position="198"/>
        <end position="208"/>
    </location>
</feature>
<dbReference type="Proteomes" id="UP000028545">
    <property type="component" value="Unassembled WGS sequence"/>
</dbReference>
<dbReference type="RefSeq" id="XP_016641668.1">
    <property type="nucleotide sequence ID" value="XM_016788724.1"/>
</dbReference>
<feature type="compositionally biased region" description="Pro residues" evidence="1">
    <location>
        <begin position="1"/>
        <end position="10"/>
    </location>
</feature>
<dbReference type="EMBL" id="JOWA01000106">
    <property type="protein sequence ID" value="KEZ41869.1"/>
    <property type="molecule type" value="Genomic_DNA"/>
</dbReference>
<dbReference type="KEGG" id="sapo:SAPIO_CDS6679"/>
<reference evidence="2 3" key="1">
    <citation type="journal article" date="2014" name="Genome Announc.">
        <title>Draft genome sequence of the pathogenic fungus Scedosporium apiospermum.</title>
        <authorList>
            <person name="Vandeputte P."/>
            <person name="Ghamrawi S."/>
            <person name="Rechenmann M."/>
            <person name="Iltis A."/>
            <person name="Giraud S."/>
            <person name="Fleury M."/>
            <person name="Thornton C."/>
            <person name="Delhaes L."/>
            <person name="Meyer W."/>
            <person name="Papon N."/>
            <person name="Bouchara J.P."/>
        </authorList>
    </citation>
    <scope>NUCLEOTIDE SEQUENCE [LARGE SCALE GENOMIC DNA]</scope>
    <source>
        <strain evidence="2 3">IHEM 14462</strain>
    </source>
</reference>